<dbReference type="InterPro" id="IPR037274">
    <property type="entry name" value="Znf_CHY_sf"/>
</dbReference>
<organism evidence="6 7">
    <name type="scientific">Hanseniaspora valbyensis NRRL Y-1626</name>
    <dbReference type="NCBI Taxonomy" id="766949"/>
    <lineage>
        <taxon>Eukaryota</taxon>
        <taxon>Fungi</taxon>
        <taxon>Dikarya</taxon>
        <taxon>Ascomycota</taxon>
        <taxon>Saccharomycotina</taxon>
        <taxon>Saccharomycetes</taxon>
        <taxon>Saccharomycodales</taxon>
        <taxon>Saccharomycodaceae</taxon>
        <taxon>Hanseniaspora</taxon>
    </lineage>
</organism>
<evidence type="ECO:0000256" key="4">
    <source>
        <dbReference type="PROSITE-ProRule" id="PRU00601"/>
    </source>
</evidence>
<dbReference type="InterPro" id="IPR016694">
    <property type="entry name" value="UCP017292"/>
</dbReference>
<accession>A0A1B7TG98</accession>
<dbReference type="GO" id="GO:0008270">
    <property type="term" value="F:zinc ion binding"/>
    <property type="evidence" value="ECO:0007669"/>
    <property type="project" value="UniProtKB-KW"/>
</dbReference>
<dbReference type="PANTHER" id="PTHR28082">
    <property type="entry name" value="ZINC FINGER PROTEIN"/>
    <property type="match status" value="1"/>
</dbReference>
<keyword evidence="3" id="KW-0862">Zinc</keyword>
<dbReference type="GO" id="GO:0005758">
    <property type="term" value="C:mitochondrial intermembrane space"/>
    <property type="evidence" value="ECO:0007669"/>
    <property type="project" value="TreeGrafter"/>
</dbReference>
<dbReference type="InterPro" id="IPR052604">
    <property type="entry name" value="Mito_Tim_assembly_helper"/>
</dbReference>
<keyword evidence="7" id="KW-1185">Reference proteome</keyword>
<gene>
    <name evidence="6" type="ORF">HANVADRAFT_1265</name>
</gene>
<keyword evidence="1" id="KW-0479">Metal-binding</keyword>
<feature type="domain" description="CHY-type" evidence="5">
    <location>
        <begin position="8"/>
        <end position="97"/>
    </location>
</feature>
<evidence type="ECO:0000256" key="3">
    <source>
        <dbReference type="ARBA" id="ARBA00022833"/>
    </source>
</evidence>
<dbReference type="SUPFAM" id="SSF161219">
    <property type="entry name" value="CHY zinc finger-like"/>
    <property type="match status" value="1"/>
</dbReference>
<dbReference type="AlphaFoldDB" id="A0A1B7TG98"/>
<dbReference type="EMBL" id="LXPE01000006">
    <property type="protein sequence ID" value="OBA27769.1"/>
    <property type="molecule type" value="Genomic_DNA"/>
</dbReference>
<evidence type="ECO:0000313" key="7">
    <source>
        <dbReference type="Proteomes" id="UP000092321"/>
    </source>
</evidence>
<keyword evidence="2 4" id="KW-0863">Zinc-finger</keyword>
<dbReference type="PIRSF" id="PIRSF017292">
    <property type="entry name" value="UCP017292_Znf_CHY"/>
    <property type="match status" value="1"/>
</dbReference>
<dbReference type="PANTHER" id="PTHR28082:SF1">
    <property type="entry name" value="HELPER OF TIM PROTEIN 13"/>
    <property type="match status" value="1"/>
</dbReference>
<evidence type="ECO:0000256" key="2">
    <source>
        <dbReference type="ARBA" id="ARBA00022771"/>
    </source>
</evidence>
<evidence type="ECO:0000313" key="6">
    <source>
        <dbReference type="EMBL" id="OBA27769.1"/>
    </source>
</evidence>
<dbReference type="OrthoDB" id="411372at2759"/>
<dbReference type="InterPro" id="IPR008913">
    <property type="entry name" value="Znf_CHY"/>
</dbReference>
<dbReference type="PROSITE" id="PS51266">
    <property type="entry name" value="ZF_CHY"/>
    <property type="match status" value="1"/>
</dbReference>
<proteinExistence type="predicted"/>
<dbReference type="Proteomes" id="UP000092321">
    <property type="component" value="Unassembled WGS sequence"/>
</dbReference>
<evidence type="ECO:0000256" key="1">
    <source>
        <dbReference type="ARBA" id="ARBA00022723"/>
    </source>
</evidence>
<dbReference type="Pfam" id="PF05495">
    <property type="entry name" value="zf-CHY"/>
    <property type="match status" value="1"/>
</dbReference>
<evidence type="ECO:0000259" key="5">
    <source>
        <dbReference type="PROSITE" id="PS51266"/>
    </source>
</evidence>
<protein>
    <recommendedName>
        <fullName evidence="5">CHY-type domain-containing protein</fullName>
    </recommendedName>
</protein>
<dbReference type="GO" id="GO:0045041">
    <property type="term" value="P:protein import into mitochondrial intermembrane space"/>
    <property type="evidence" value="ECO:0007669"/>
    <property type="project" value="TreeGrafter"/>
</dbReference>
<name>A0A1B7TG98_9ASCO</name>
<reference evidence="7" key="1">
    <citation type="journal article" date="2016" name="Proc. Natl. Acad. Sci. U.S.A.">
        <title>Comparative genomics of biotechnologically important yeasts.</title>
        <authorList>
            <person name="Riley R."/>
            <person name="Haridas S."/>
            <person name="Wolfe K.H."/>
            <person name="Lopes M.R."/>
            <person name="Hittinger C.T."/>
            <person name="Goeker M."/>
            <person name="Salamov A.A."/>
            <person name="Wisecaver J.H."/>
            <person name="Long T.M."/>
            <person name="Calvey C.H."/>
            <person name="Aerts A.L."/>
            <person name="Barry K.W."/>
            <person name="Choi C."/>
            <person name="Clum A."/>
            <person name="Coughlan A.Y."/>
            <person name="Deshpande S."/>
            <person name="Douglass A.P."/>
            <person name="Hanson S.J."/>
            <person name="Klenk H.-P."/>
            <person name="LaButti K.M."/>
            <person name="Lapidus A."/>
            <person name="Lindquist E.A."/>
            <person name="Lipzen A.M."/>
            <person name="Meier-Kolthoff J.P."/>
            <person name="Ohm R.A."/>
            <person name="Otillar R.P."/>
            <person name="Pangilinan J.L."/>
            <person name="Peng Y."/>
            <person name="Rokas A."/>
            <person name="Rosa C.A."/>
            <person name="Scheuner C."/>
            <person name="Sibirny A.A."/>
            <person name="Slot J.C."/>
            <person name="Stielow J.B."/>
            <person name="Sun H."/>
            <person name="Kurtzman C.P."/>
            <person name="Blackwell M."/>
            <person name="Grigoriev I.V."/>
            <person name="Jeffries T.W."/>
        </authorList>
    </citation>
    <scope>NUCLEOTIDE SEQUENCE [LARGE SCALE GENOMIC DNA]</scope>
    <source>
        <strain evidence="7">NRRL Y-1626</strain>
    </source>
</reference>
<comment type="caution">
    <text evidence="6">The sequence shown here is derived from an EMBL/GenBank/DDBJ whole genome shotgun (WGS) entry which is preliminary data.</text>
</comment>
<sequence>MYSVCGKLIDDETRCEHWHSPIDIIALKFKCCPNKYYPCFSCHVETNEPDHKLIKYDLIKDKNEKVVLCGKCKTELTFDQYQSKLTEDSLKCPSCLSDFNPGCKLHYCHYFDSTDDYKEQCKLMPKTE</sequence>